<feature type="domain" description="Reverse transcriptase" evidence="2">
    <location>
        <begin position="1"/>
        <end position="372"/>
    </location>
</feature>
<dbReference type="PANTHER" id="PTHR34047:SF8">
    <property type="entry name" value="PROTEIN YKFC"/>
    <property type="match status" value="1"/>
</dbReference>
<evidence type="ECO:0000313" key="3">
    <source>
        <dbReference type="EMBL" id="MBC5644917.1"/>
    </source>
</evidence>
<dbReference type="PANTHER" id="PTHR34047">
    <property type="entry name" value="NUCLEAR INTRON MATURASE 1, MITOCHONDRIAL-RELATED"/>
    <property type="match status" value="1"/>
</dbReference>
<dbReference type="SUPFAM" id="SSF56672">
    <property type="entry name" value="DNA/RNA polymerases"/>
    <property type="match status" value="1"/>
</dbReference>
<sequence length="512" mass="60840">MDKKGNWFKIKKYSHIGQPLSYSQKHDVESYIRNKDKVAQHAFFPLIRRVMKKYRYVSKGDTQHKVKRAKCRFISYATHLDSAIYSFYAQQISNYYEQFLVQNNLADNIIAYRTLSCKDRKGNKCNIDYAKEVFCFINEKLVFEDVAVIVFDIKGFFDNLDHKLLKYSWKKICQLDSMDAASYAIYKNIIKYSYVEENKLFDLFKDKIICQTPTGIRSKKIKKKKYLRDKKAIAFCERVDIGIIREANLIRKGNFDYENQRYTHRGIPQGLPISAVLANIYMNYFDKNISEDIATFGGLYRRYSDDIIIVCPIKYGVFWKNYIIDQIQSVKLTIEERKTNLFNFRKLENGLNICEHENLGTNKQLEYLGFSYDGNRILIKNSGLGAYYYKMQRNTERCIYFSIHNHNKKNRGKLFENKLVYRFTKLGSRKHRIFVRSKSKPYYFYDSKRRSLGNYWSYVNKSAKIMNSPNILSQLRRNKAKLKLKILAARSILPDVICRRERDTLIKYGRLF</sequence>
<keyword evidence="4" id="KW-1185">Reference proteome</keyword>
<evidence type="ECO:0000256" key="1">
    <source>
        <dbReference type="ARBA" id="ARBA00034120"/>
    </source>
</evidence>
<evidence type="ECO:0000313" key="4">
    <source>
        <dbReference type="Proteomes" id="UP000644010"/>
    </source>
</evidence>
<dbReference type="RefSeq" id="WP_186960690.1">
    <property type="nucleotide sequence ID" value="NZ_JACOOI010000024.1"/>
</dbReference>
<protein>
    <recommendedName>
        <fullName evidence="2">Reverse transcriptase domain-containing protein</fullName>
    </recommendedName>
</protein>
<name>A0ABR7E581_9BACT</name>
<dbReference type="Pfam" id="PF00078">
    <property type="entry name" value="RVT_1"/>
    <property type="match status" value="1"/>
</dbReference>
<comment type="similarity">
    <text evidence="1">Belongs to the bacterial reverse transcriptase family.</text>
</comment>
<reference evidence="3 4" key="1">
    <citation type="submission" date="2020-08" db="EMBL/GenBank/DDBJ databases">
        <title>Genome public.</title>
        <authorList>
            <person name="Liu C."/>
            <person name="Sun Q."/>
        </authorList>
    </citation>
    <scope>NUCLEOTIDE SEQUENCE [LARGE SCALE GENOMIC DNA]</scope>
    <source>
        <strain evidence="3 4">BX2</strain>
    </source>
</reference>
<evidence type="ECO:0000259" key="2">
    <source>
        <dbReference type="PROSITE" id="PS50878"/>
    </source>
</evidence>
<comment type="caution">
    <text evidence="3">The sequence shown here is derived from an EMBL/GenBank/DDBJ whole genome shotgun (WGS) entry which is preliminary data.</text>
</comment>
<dbReference type="PROSITE" id="PS50878">
    <property type="entry name" value="RT_POL"/>
    <property type="match status" value="1"/>
</dbReference>
<organism evidence="3 4">
    <name type="scientific">Parabacteroides segnis</name>
    <dbReference type="NCBI Taxonomy" id="2763058"/>
    <lineage>
        <taxon>Bacteria</taxon>
        <taxon>Pseudomonadati</taxon>
        <taxon>Bacteroidota</taxon>
        <taxon>Bacteroidia</taxon>
        <taxon>Bacteroidales</taxon>
        <taxon>Tannerellaceae</taxon>
        <taxon>Parabacteroides</taxon>
    </lineage>
</organism>
<dbReference type="EMBL" id="JACOOI010000024">
    <property type="protein sequence ID" value="MBC5644917.1"/>
    <property type="molecule type" value="Genomic_DNA"/>
</dbReference>
<dbReference type="InterPro" id="IPR051083">
    <property type="entry name" value="GrpII_Intron_Splice-Mob/Def"/>
</dbReference>
<dbReference type="InterPro" id="IPR000477">
    <property type="entry name" value="RT_dom"/>
</dbReference>
<dbReference type="InterPro" id="IPR043502">
    <property type="entry name" value="DNA/RNA_pol_sf"/>
</dbReference>
<proteinExistence type="inferred from homology"/>
<accession>A0ABR7E581</accession>
<dbReference type="Proteomes" id="UP000644010">
    <property type="component" value="Unassembled WGS sequence"/>
</dbReference>
<gene>
    <name evidence="3" type="ORF">H8S77_18735</name>
</gene>